<evidence type="ECO:0000259" key="6">
    <source>
        <dbReference type="PROSITE" id="PS50850"/>
    </source>
</evidence>
<feature type="transmembrane region" description="Helical" evidence="5">
    <location>
        <begin position="205"/>
        <end position="229"/>
    </location>
</feature>
<dbReference type="InterPro" id="IPR036259">
    <property type="entry name" value="MFS_trans_sf"/>
</dbReference>
<dbReference type="Proteomes" id="UP000612899">
    <property type="component" value="Unassembled WGS sequence"/>
</dbReference>
<feature type="transmembrane region" description="Helical" evidence="5">
    <location>
        <begin position="323"/>
        <end position="348"/>
    </location>
</feature>
<feature type="transmembrane region" description="Helical" evidence="5">
    <location>
        <begin position="167"/>
        <end position="185"/>
    </location>
</feature>
<keyword evidence="4 5" id="KW-0472">Membrane</keyword>
<dbReference type="PROSITE" id="PS50850">
    <property type="entry name" value="MFS"/>
    <property type="match status" value="1"/>
</dbReference>
<evidence type="ECO:0000313" key="8">
    <source>
        <dbReference type="Proteomes" id="UP000612899"/>
    </source>
</evidence>
<dbReference type="InterPro" id="IPR020846">
    <property type="entry name" value="MFS_dom"/>
</dbReference>
<name>A0A8J3VJP1_9ACTN</name>
<dbReference type="PANTHER" id="PTHR23531">
    <property type="entry name" value="QUINOLENE RESISTANCE PROTEIN NORA"/>
    <property type="match status" value="1"/>
</dbReference>
<dbReference type="RefSeq" id="WP_203912004.1">
    <property type="nucleotide sequence ID" value="NZ_BONY01000046.1"/>
</dbReference>
<feature type="transmembrane region" description="Helical" evidence="5">
    <location>
        <begin position="137"/>
        <end position="155"/>
    </location>
</feature>
<dbReference type="InterPro" id="IPR011701">
    <property type="entry name" value="MFS"/>
</dbReference>
<dbReference type="GO" id="GO:0022857">
    <property type="term" value="F:transmembrane transporter activity"/>
    <property type="evidence" value="ECO:0007669"/>
    <property type="project" value="InterPro"/>
</dbReference>
<accession>A0A8J3VJP1</accession>
<dbReference type="Pfam" id="PF07690">
    <property type="entry name" value="MFS_1"/>
    <property type="match status" value="1"/>
</dbReference>
<feature type="transmembrane region" description="Helical" evidence="5">
    <location>
        <begin position="78"/>
        <end position="96"/>
    </location>
</feature>
<proteinExistence type="predicted"/>
<dbReference type="SUPFAM" id="SSF103473">
    <property type="entry name" value="MFS general substrate transporter"/>
    <property type="match status" value="1"/>
</dbReference>
<dbReference type="InterPro" id="IPR052714">
    <property type="entry name" value="MFS_Exporter"/>
</dbReference>
<evidence type="ECO:0000256" key="2">
    <source>
        <dbReference type="ARBA" id="ARBA00022692"/>
    </source>
</evidence>
<feature type="transmembrane region" description="Helical" evidence="5">
    <location>
        <begin position="42"/>
        <end position="66"/>
    </location>
</feature>
<evidence type="ECO:0000313" key="7">
    <source>
        <dbReference type="EMBL" id="GIH08246.1"/>
    </source>
</evidence>
<evidence type="ECO:0000256" key="3">
    <source>
        <dbReference type="ARBA" id="ARBA00022989"/>
    </source>
</evidence>
<feature type="transmembrane region" description="Helical" evidence="5">
    <location>
        <begin position="354"/>
        <end position="376"/>
    </location>
</feature>
<comment type="caution">
    <text evidence="7">The sequence shown here is derived from an EMBL/GenBank/DDBJ whole genome shotgun (WGS) entry which is preliminary data.</text>
</comment>
<keyword evidence="8" id="KW-1185">Reference proteome</keyword>
<keyword evidence="2 5" id="KW-0812">Transmembrane</keyword>
<feature type="transmembrane region" description="Helical" evidence="5">
    <location>
        <begin position="235"/>
        <end position="256"/>
    </location>
</feature>
<feature type="transmembrane region" description="Helical" evidence="5">
    <location>
        <begin position="12"/>
        <end position="36"/>
    </location>
</feature>
<dbReference type="GO" id="GO:0005886">
    <property type="term" value="C:plasma membrane"/>
    <property type="evidence" value="ECO:0007669"/>
    <property type="project" value="UniProtKB-SubCell"/>
</dbReference>
<dbReference type="EMBL" id="BONY01000046">
    <property type="protein sequence ID" value="GIH08246.1"/>
    <property type="molecule type" value="Genomic_DNA"/>
</dbReference>
<feature type="domain" description="Major facilitator superfamily (MFS) profile" evidence="6">
    <location>
        <begin position="11"/>
        <end position="380"/>
    </location>
</feature>
<keyword evidence="3 5" id="KW-1133">Transmembrane helix</keyword>
<evidence type="ECO:0000256" key="4">
    <source>
        <dbReference type="ARBA" id="ARBA00023136"/>
    </source>
</evidence>
<evidence type="ECO:0000256" key="5">
    <source>
        <dbReference type="SAM" id="Phobius"/>
    </source>
</evidence>
<dbReference type="PANTHER" id="PTHR23531:SF1">
    <property type="entry name" value="QUINOLENE RESISTANCE PROTEIN NORA"/>
    <property type="match status" value="1"/>
</dbReference>
<feature type="transmembrane region" description="Helical" evidence="5">
    <location>
        <begin position="102"/>
        <end position="125"/>
    </location>
</feature>
<feature type="transmembrane region" description="Helical" evidence="5">
    <location>
        <begin position="268"/>
        <end position="286"/>
    </location>
</feature>
<comment type="subcellular location">
    <subcellularLocation>
        <location evidence="1">Cell membrane</location>
        <topology evidence="1">Multi-pass membrane protein</topology>
    </subcellularLocation>
</comment>
<organism evidence="7 8">
    <name type="scientific">Rhizocola hellebori</name>
    <dbReference type="NCBI Taxonomy" id="1392758"/>
    <lineage>
        <taxon>Bacteria</taxon>
        <taxon>Bacillati</taxon>
        <taxon>Actinomycetota</taxon>
        <taxon>Actinomycetes</taxon>
        <taxon>Micromonosporales</taxon>
        <taxon>Micromonosporaceae</taxon>
        <taxon>Rhizocola</taxon>
    </lineage>
</organism>
<protein>
    <submittedName>
        <fullName evidence="7">MFS transporter</fullName>
    </submittedName>
</protein>
<evidence type="ECO:0000256" key="1">
    <source>
        <dbReference type="ARBA" id="ARBA00004651"/>
    </source>
</evidence>
<sequence length="383" mass="39015">MSDARRLITPAFVALTLSELAYFLAIGLMIPVVPLLASGPMAAGPVGVGVAVGIFSFTALVLRPFAGRLSDRLGSGRLFLIGGILFTLVIAAHLVVESYWALLIVRGALGVSDALFFVAGMAALADIAPPDRLGEALSYNSLALYLGIAFGPALGEWLLRAGNFDTAWLGALGLGCLATLFAAGVPRMKRVHAPAEPAPLIARQLIGPGLAFLAGLGGAAGFLAFATLYARDIGLNGAGTVLFVYGAVVVGCRLLFARLSDRYPAPLLSGWALINCALGLGLMSLTDTSNGLIAGAVVLGVGVTFLTPAFYREMMSRLPASQHGAAAATFSIFVDLGLGGGPILFGLIANPASIPAAFAIAAALAGLAGIAVLTSFRRAPKPG</sequence>
<dbReference type="Gene3D" id="1.20.1250.20">
    <property type="entry name" value="MFS general substrate transporter like domains"/>
    <property type="match status" value="1"/>
</dbReference>
<dbReference type="AlphaFoldDB" id="A0A8J3VJP1"/>
<reference evidence="7" key="1">
    <citation type="submission" date="2021-01" db="EMBL/GenBank/DDBJ databases">
        <title>Whole genome shotgun sequence of Rhizocola hellebori NBRC 109834.</title>
        <authorList>
            <person name="Komaki H."/>
            <person name="Tamura T."/>
        </authorList>
    </citation>
    <scope>NUCLEOTIDE SEQUENCE</scope>
    <source>
        <strain evidence="7">NBRC 109834</strain>
    </source>
</reference>
<feature type="transmembrane region" description="Helical" evidence="5">
    <location>
        <begin position="292"/>
        <end position="311"/>
    </location>
</feature>
<gene>
    <name evidence="7" type="ORF">Rhe02_63130</name>
</gene>